<dbReference type="PANTHER" id="PTHR33620:SF1">
    <property type="entry name" value="UREASE ACCESSORY PROTEIN F"/>
    <property type="match status" value="1"/>
</dbReference>
<dbReference type="STRING" id="515897.SAMN05421849_1763"/>
<keyword evidence="2 3" id="KW-0143">Chaperone</keyword>
<dbReference type="InterPro" id="IPR038277">
    <property type="entry name" value="UreF_sf"/>
</dbReference>
<dbReference type="Pfam" id="PF01730">
    <property type="entry name" value="UreF"/>
    <property type="match status" value="1"/>
</dbReference>
<comment type="function">
    <text evidence="3">Required for maturation of urease via the functional incorporation of the urease nickel metallocenter.</text>
</comment>
<dbReference type="OrthoDB" id="9798772at2"/>
<accession>A0A1R3WWB7</accession>
<keyword evidence="1 3" id="KW-0996">Nickel insertion</keyword>
<dbReference type="GO" id="GO:0005737">
    <property type="term" value="C:cytoplasm"/>
    <property type="evidence" value="ECO:0007669"/>
    <property type="project" value="UniProtKB-SubCell"/>
</dbReference>
<dbReference type="PIRSF" id="PIRSF009467">
    <property type="entry name" value="Ureas_acces_UreF"/>
    <property type="match status" value="1"/>
</dbReference>
<gene>
    <name evidence="3" type="primary">ureF</name>
    <name evidence="4" type="ORF">SAMN05421849_1763</name>
</gene>
<evidence type="ECO:0000256" key="2">
    <source>
        <dbReference type="ARBA" id="ARBA00023186"/>
    </source>
</evidence>
<evidence type="ECO:0000313" key="5">
    <source>
        <dbReference type="Proteomes" id="UP000192455"/>
    </source>
</evidence>
<organism evidence="4 5">
    <name type="scientific">Pontibaca methylaminivorans</name>
    <dbReference type="NCBI Taxonomy" id="515897"/>
    <lineage>
        <taxon>Bacteria</taxon>
        <taxon>Pseudomonadati</taxon>
        <taxon>Pseudomonadota</taxon>
        <taxon>Alphaproteobacteria</taxon>
        <taxon>Rhodobacterales</taxon>
        <taxon>Roseobacteraceae</taxon>
        <taxon>Pontibaca</taxon>
    </lineage>
</organism>
<dbReference type="AlphaFoldDB" id="A0A1R3WWB7"/>
<comment type="subunit">
    <text evidence="3">UreD, UreF and UreG form a complex that acts as a GTP-hydrolysis-dependent molecular chaperone, activating the urease apoprotein by helping to assemble the nickel containing metallocenter of UreC. The UreE protein probably delivers the nickel.</text>
</comment>
<dbReference type="HAMAP" id="MF_01385">
    <property type="entry name" value="UreF"/>
    <property type="match status" value="1"/>
</dbReference>
<reference evidence="4 5" key="1">
    <citation type="submission" date="2017-01" db="EMBL/GenBank/DDBJ databases">
        <authorList>
            <person name="Mah S.A."/>
            <person name="Swanson W.J."/>
            <person name="Moy G.W."/>
            <person name="Vacquier V.D."/>
        </authorList>
    </citation>
    <scope>NUCLEOTIDE SEQUENCE [LARGE SCALE GENOMIC DNA]</scope>
    <source>
        <strain evidence="4 5">DSM 21219</strain>
    </source>
</reference>
<dbReference type="EMBL" id="FTPS01000001">
    <property type="protein sequence ID" value="SIT82722.1"/>
    <property type="molecule type" value="Genomic_DNA"/>
</dbReference>
<keyword evidence="3" id="KW-0963">Cytoplasm</keyword>
<dbReference type="Proteomes" id="UP000192455">
    <property type="component" value="Unassembled WGS sequence"/>
</dbReference>
<dbReference type="GO" id="GO:0016151">
    <property type="term" value="F:nickel cation binding"/>
    <property type="evidence" value="ECO:0007669"/>
    <property type="project" value="UniProtKB-UniRule"/>
</dbReference>
<comment type="similarity">
    <text evidence="3">Belongs to the UreF family.</text>
</comment>
<comment type="subcellular location">
    <subcellularLocation>
        <location evidence="3">Cytoplasm</location>
    </subcellularLocation>
</comment>
<sequence>MIGKALPPPANGQDPMLLLMQVTNAAFPTGSFTQSYGFENWLDEHRIRTATEAAERLRLWLRHNLAKGDAVAVTQAFRHTLYGEEQHLVALNRLVGAVKFTREGREASEKSGQAWLAAFQNIFDLAPVIRLRESLSADGQLPHQAVVYGTGCAALGFSEDQAVETYLWTSFSNLAAVIARLLPIGQVELQRMIADALPQVRECTEIARTTPPERMSASYSALDAAAMRHEVQTTRLCIS</sequence>
<evidence type="ECO:0000256" key="3">
    <source>
        <dbReference type="HAMAP-Rule" id="MF_01385"/>
    </source>
</evidence>
<keyword evidence="5" id="KW-1185">Reference proteome</keyword>
<evidence type="ECO:0000256" key="1">
    <source>
        <dbReference type="ARBA" id="ARBA00022988"/>
    </source>
</evidence>
<name>A0A1R3WWB7_9RHOB</name>
<dbReference type="InterPro" id="IPR002639">
    <property type="entry name" value="UreF"/>
</dbReference>
<proteinExistence type="inferred from homology"/>
<dbReference type="PANTHER" id="PTHR33620">
    <property type="entry name" value="UREASE ACCESSORY PROTEIN F"/>
    <property type="match status" value="1"/>
</dbReference>
<protein>
    <recommendedName>
        <fullName evidence="3">Urease accessory protein UreF</fullName>
    </recommendedName>
</protein>
<dbReference type="Gene3D" id="1.10.4190.10">
    <property type="entry name" value="Urease accessory protein UreF"/>
    <property type="match status" value="1"/>
</dbReference>
<evidence type="ECO:0000313" key="4">
    <source>
        <dbReference type="EMBL" id="SIT82722.1"/>
    </source>
</evidence>
<dbReference type="RefSeq" id="WP_076649505.1">
    <property type="nucleotide sequence ID" value="NZ_FTPS01000001.1"/>
</dbReference>